<dbReference type="Proteomes" id="UP001497680">
    <property type="component" value="Unassembled WGS sequence"/>
</dbReference>
<evidence type="ECO:0000313" key="1">
    <source>
        <dbReference type="EMBL" id="KAI6082924.1"/>
    </source>
</evidence>
<proteinExistence type="predicted"/>
<dbReference type="EMBL" id="MU394360">
    <property type="protein sequence ID" value="KAI6082924.1"/>
    <property type="molecule type" value="Genomic_DNA"/>
</dbReference>
<gene>
    <name evidence="1" type="ORF">F4821DRAFT_202393</name>
</gene>
<comment type="caution">
    <text evidence="1">The sequence shown here is derived from an EMBL/GenBank/DDBJ whole genome shotgun (WGS) entry which is preliminary data.</text>
</comment>
<keyword evidence="2" id="KW-1185">Reference proteome</keyword>
<accession>A0ACC0CRA3</accession>
<sequence>MPTMNATKRKFNALLQGIGAKPITQPQPLDGQNNDSHLSLNRPSTPNSIHASDDISTPSKAMTPSGLSSTPSDLLSKRRRVGVLESTTGNPKTPGTTISNVVLKKWTPNGNAISPSKESKTEPAKYCPGDRDELIRRLGTYQELTEWTPKPDKVNEIEWAKRGWVCQGKERVQCTLCHKELVVKTNKREVDGKEVPVISGSDIEEALVKRFVELIIDAHQEDCLWRKRGCDDSLLRLPLASPPAALASLRQRYDDLCARQSFLPYLFNLRLPANLDLQATKSQLTPTFFTEPPPPSTNPSSTNDVALALAITGWQGLTNPRVGTVPNSATCATCLRRLGLWMFKSKEVDEETGEVLVPAPMGYLDPVREHRFFCPWRNAAVQHNPGARTTDNKTSWEVLAQAIKNHSYLRAHSEKSNLRHVLHRPAASVPVTPSKGVQAEEGGHSPLLGPDTVNDEDEDTSARDAKDKERWARLRRVKSLFDTKNGKKLRRTPSRPGTAASRPPTAHSRQQSVQPETPVKK</sequence>
<reference evidence="1 2" key="1">
    <citation type="journal article" date="2022" name="New Phytol.">
        <title>Ecological generalism drives hyperdiversity of secondary metabolite gene clusters in xylarialean endophytes.</title>
        <authorList>
            <person name="Franco M.E.E."/>
            <person name="Wisecaver J.H."/>
            <person name="Arnold A.E."/>
            <person name="Ju Y.M."/>
            <person name="Slot J.C."/>
            <person name="Ahrendt S."/>
            <person name="Moore L.P."/>
            <person name="Eastman K.E."/>
            <person name="Scott K."/>
            <person name="Konkel Z."/>
            <person name="Mondo S.J."/>
            <person name="Kuo A."/>
            <person name="Hayes R.D."/>
            <person name="Haridas S."/>
            <person name="Andreopoulos B."/>
            <person name="Riley R."/>
            <person name="LaButti K."/>
            <person name="Pangilinan J."/>
            <person name="Lipzen A."/>
            <person name="Amirebrahimi M."/>
            <person name="Yan J."/>
            <person name="Adam C."/>
            <person name="Keymanesh K."/>
            <person name="Ng V."/>
            <person name="Louie K."/>
            <person name="Northen T."/>
            <person name="Drula E."/>
            <person name="Henrissat B."/>
            <person name="Hsieh H.M."/>
            <person name="Youens-Clark K."/>
            <person name="Lutzoni F."/>
            <person name="Miadlikowska J."/>
            <person name="Eastwood D.C."/>
            <person name="Hamelin R.C."/>
            <person name="Grigoriev I.V."/>
            <person name="U'Ren J.M."/>
        </authorList>
    </citation>
    <scope>NUCLEOTIDE SEQUENCE [LARGE SCALE GENOMIC DNA]</scope>
    <source>
        <strain evidence="1 2">ER1909</strain>
    </source>
</reference>
<protein>
    <submittedName>
        <fullName evidence="1">Zf-C3HC-domain-containing protein</fullName>
    </submittedName>
</protein>
<evidence type="ECO:0000313" key="2">
    <source>
        <dbReference type="Proteomes" id="UP001497680"/>
    </source>
</evidence>
<name>A0ACC0CRA3_9PEZI</name>
<organism evidence="1 2">
    <name type="scientific">Hypoxylon rubiginosum</name>
    <dbReference type="NCBI Taxonomy" id="110542"/>
    <lineage>
        <taxon>Eukaryota</taxon>
        <taxon>Fungi</taxon>
        <taxon>Dikarya</taxon>
        <taxon>Ascomycota</taxon>
        <taxon>Pezizomycotina</taxon>
        <taxon>Sordariomycetes</taxon>
        <taxon>Xylariomycetidae</taxon>
        <taxon>Xylariales</taxon>
        <taxon>Hypoxylaceae</taxon>
        <taxon>Hypoxylon</taxon>
    </lineage>
</organism>